<dbReference type="EMBL" id="DVND01000075">
    <property type="protein sequence ID" value="HIU48297.1"/>
    <property type="molecule type" value="Genomic_DNA"/>
</dbReference>
<feature type="chain" id="PRO_5038526196" evidence="4">
    <location>
        <begin position="28"/>
        <end position="395"/>
    </location>
</feature>
<comment type="subcellular location">
    <subcellularLocation>
        <location evidence="1">Secreted</location>
    </subcellularLocation>
</comment>
<sequence length="395" mass="42932">MKQAKKAIAFAAALAIAMQLGGTLASAGTLKLTPSDDAGTRATRGKAEEAIVTDTNHGSSTTLTAKLPVTGSGANKVVHRIDTIETMNAKTGDGTYVYPSDLPAWGGSHISYLKFPLADLTGAVSSAEDIEEVKLQLYFLYQGDAGKWTENNRYKDFMIDKDNLPGAWISFYDTRIHLVDNDWEEDTVTYATHPLWLQLDAAEPVKCDWREEHYMDFDVTEAVKAAYEKGETEISFAVSYENDIGNDYASPIAFASKEAGADKAPQLAITYTDKAPAENSISADSVDAIVNSDGTGTIRFITKAEQLTGEIESFGTYILPLQVFESTKNWNLQATVTFDEQTINEGDTFAADLTGVPQERLGDAIMAQSFMTIKGEENALQCSFDPISVDDAAQQ</sequence>
<evidence type="ECO:0000256" key="3">
    <source>
        <dbReference type="ARBA" id="ARBA00022729"/>
    </source>
</evidence>
<evidence type="ECO:0000256" key="4">
    <source>
        <dbReference type="SAM" id="SignalP"/>
    </source>
</evidence>
<dbReference type="InterPro" id="IPR055372">
    <property type="entry name" value="CBM96"/>
</dbReference>
<dbReference type="NCBIfam" id="NF033679">
    <property type="entry name" value="DNRLRE_dom"/>
    <property type="match status" value="1"/>
</dbReference>
<dbReference type="Pfam" id="PF24517">
    <property type="entry name" value="CBM96"/>
    <property type="match status" value="1"/>
</dbReference>
<gene>
    <name evidence="6" type="ORF">IAB04_02950</name>
</gene>
<evidence type="ECO:0000313" key="7">
    <source>
        <dbReference type="Proteomes" id="UP000824111"/>
    </source>
</evidence>
<evidence type="ECO:0000313" key="6">
    <source>
        <dbReference type="EMBL" id="HIU48297.1"/>
    </source>
</evidence>
<keyword evidence="2" id="KW-0964">Secreted</keyword>
<evidence type="ECO:0000256" key="1">
    <source>
        <dbReference type="ARBA" id="ARBA00004613"/>
    </source>
</evidence>
<accession>A0A9D1LUM9</accession>
<feature type="signal peptide" evidence="4">
    <location>
        <begin position="1"/>
        <end position="27"/>
    </location>
</feature>
<dbReference type="GO" id="GO:0005576">
    <property type="term" value="C:extracellular region"/>
    <property type="evidence" value="ECO:0007669"/>
    <property type="project" value="UniProtKB-SubCell"/>
</dbReference>
<organism evidence="6 7">
    <name type="scientific">Candidatus Avimonoglobus intestinipullorum</name>
    <dbReference type="NCBI Taxonomy" id="2840699"/>
    <lineage>
        <taxon>Bacteria</taxon>
        <taxon>Bacillati</taxon>
        <taxon>Bacillota</taxon>
        <taxon>Clostridia</taxon>
        <taxon>Eubacteriales</taxon>
        <taxon>Candidatus Avimonoglobus</taxon>
    </lineage>
</organism>
<comment type="caution">
    <text evidence="6">The sequence shown here is derived from an EMBL/GenBank/DDBJ whole genome shotgun (WGS) entry which is preliminary data.</text>
</comment>
<name>A0A9D1LUM9_9FIRM</name>
<reference evidence="6" key="1">
    <citation type="submission" date="2020-10" db="EMBL/GenBank/DDBJ databases">
        <authorList>
            <person name="Gilroy R."/>
        </authorList>
    </citation>
    <scope>NUCLEOTIDE SEQUENCE</scope>
    <source>
        <strain evidence="6">ChiSjej4B22-9803</strain>
    </source>
</reference>
<dbReference type="Proteomes" id="UP000824111">
    <property type="component" value="Unassembled WGS sequence"/>
</dbReference>
<feature type="domain" description="Carbohydrate-binding module family 96" evidence="5">
    <location>
        <begin position="176"/>
        <end position="271"/>
    </location>
</feature>
<proteinExistence type="predicted"/>
<keyword evidence="3 4" id="KW-0732">Signal</keyword>
<reference evidence="6" key="2">
    <citation type="journal article" date="2021" name="PeerJ">
        <title>Extensive microbial diversity within the chicken gut microbiome revealed by metagenomics and culture.</title>
        <authorList>
            <person name="Gilroy R."/>
            <person name="Ravi A."/>
            <person name="Getino M."/>
            <person name="Pursley I."/>
            <person name="Horton D.L."/>
            <person name="Alikhan N.F."/>
            <person name="Baker D."/>
            <person name="Gharbi K."/>
            <person name="Hall N."/>
            <person name="Watson M."/>
            <person name="Adriaenssens E.M."/>
            <person name="Foster-Nyarko E."/>
            <person name="Jarju S."/>
            <person name="Secka A."/>
            <person name="Antonio M."/>
            <person name="Oren A."/>
            <person name="Chaudhuri R.R."/>
            <person name="La Ragione R."/>
            <person name="Hildebrand F."/>
            <person name="Pallen M.J."/>
        </authorList>
    </citation>
    <scope>NUCLEOTIDE SEQUENCE</scope>
    <source>
        <strain evidence="6">ChiSjej4B22-9803</strain>
    </source>
</reference>
<protein>
    <submittedName>
        <fullName evidence="6">DNRLRE domain-containing protein</fullName>
    </submittedName>
</protein>
<evidence type="ECO:0000256" key="2">
    <source>
        <dbReference type="ARBA" id="ARBA00022525"/>
    </source>
</evidence>
<evidence type="ECO:0000259" key="5">
    <source>
        <dbReference type="Pfam" id="PF24517"/>
    </source>
</evidence>
<dbReference type="AlphaFoldDB" id="A0A9D1LUM9"/>